<evidence type="ECO:0000256" key="6">
    <source>
        <dbReference type="SAM" id="Phobius"/>
    </source>
</evidence>
<feature type="transmembrane region" description="Helical" evidence="6">
    <location>
        <begin position="180"/>
        <end position="203"/>
    </location>
</feature>
<evidence type="ECO:0000256" key="4">
    <source>
        <dbReference type="ARBA" id="ARBA00022989"/>
    </source>
</evidence>
<keyword evidence="4 6" id="KW-1133">Transmembrane helix</keyword>
<evidence type="ECO:0000256" key="2">
    <source>
        <dbReference type="ARBA" id="ARBA00007362"/>
    </source>
</evidence>
<protein>
    <submittedName>
        <fullName evidence="8">Membrane protein</fullName>
    </submittedName>
</protein>
<name>A0A810QE06_9FIRM</name>
<dbReference type="Proteomes" id="UP000679848">
    <property type="component" value="Chromosome"/>
</dbReference>
<dbReference type="AlphaFoldDB" id="A0A810QE06"/>
<dbReference type="InterPro" id="IPR037185">
    <property type="entry name" value="EmrE-like"/>
</dbReference>
<feature type="transmembrane region" description="Helical" evidence="6">
    <location>
        <begin position="238"/>
        <end position="256"/>
    </location>
</feature>
<evidence type="ECO:0000256" key="5">
    <source>
        <dbReference type="ARBA" id="ARBA00023136"/>
    </source>
</evidence>
<feature type="domain" description="EamA" evidence="7">
    <location>
        <begin position="149"/>
        <end position="280"/>
    </location>
</feature>
<keyword evidence="9" id="KW-1185">Reference proteome</keyword>
<gene>
    <name evidence="8" type="ORF">MM59RIKEN_21540</name>
</gene>
<evidence type="ECO:0000313" key="9">
    <source>
        <dbReference type="Proteomes" id="UP000679848"/>
    </source>
</evidence>
<keyword evidence="5 6" id="KW-0472">Membrane</keyword>
<feature type="transmembrane region" description="Helical" evidence="6">
    <location>
        <begin position="39"/>
        <end position="59"/>
    </location>
</feature>
<evidence type="ECO:0000256" key="3">
    <source>
        <dbReference type="ARBA" id="ARBA00022692"/>
    </source>
</evidence>
<feature type="transmembrane region" description="Helical" evidence="6">
    <location>
        <begin position="126"/>
        <end position="144"/>
    </location>
</feature>
<evidence type="ECO:0000313" key="8">
    <source>
        <dbReference type="EMBL" id="BCK84835.1"/>
    </source>
</evidence>
<dbReference type="GO" id="GO:0016020">
    <property type="term" value="C:membrane"/>
    <property type="evidence" value="ECO:0007669"/>
    <property type="project" value="UniProtKB-SubCell"/>
</dbReference>
<dbReference type="PANTHER" id="PTHR22911">
    <property type="entry name" value="ACYL-MALONYL CONDENSING ENZYME-RELATED"/>
    <property type="match status" value="1"/>
</dbReference>
<dbReference type="InterPro" id="IPR000620">
    <property type="entry name" value="EamA_dom"/>
</dbReference>
<organism evidence="8 9">
    <name type="scientific">Pusillibacter faecalis</name>
    <dbReference type="NCBI Taxonomy" id="2714358"/>
    <lineage>
        <taxon>Bacteria</taxon>
        <taxon>Bacillati</taxon>
        <taxon>Bacillota</taxon>
        <taxon>Clostridia</taxon>
        <taxon>Eubacteriales</taxon>
        <taxon>Oscillospiraceae</taxon>
        <taxon>Pusillibacter</taxon>
    </lineage>
</organism>
<accession>A0A810QE06</accession>
<proteinExistence type="inferred from homology"/>
<feature type="transmembrane region" description="Helical" evidence="6">
    <location>
        <begin position="12"/>
        <end position="33"/>
    </location>
</feature>
<feature type="transmembrane region" description="Helical" evidence="6">
    <location>
        <begin position="209"/>
        <end position="226"/>
    </location>
</feature>
<reference evidence="8" key="1">
    <citation type="submission" date="2020-09" db="EMBL/GenBank/DDBJ databases">
        <title>New species isolated from human feces.</title>
        <authorList>
            <person name="Kitahara M."/>
            <person name="Shigeno Y."/>
            <person name="Shime M."/>
            <person name="Matsumoto Y."/>
            <person name="Nakamura S."/>
            <person name="Motooka D."/>
            <person name="Fukuoka S."/>
            <person name="Nishikawa H."/>
            <person name="Benno Y."/>
        </authorList>
    </citation>
    <scope>NUCLEOTIDE SEQUENCE</scope>
    <source>
        <strain evidence="8">MM59</strain>
    </source>
</reference>
<feature type="domain" description="EamA" evidence="7">
    <location>
        <begin position="10"/>
        <end position="140"/>
    </location>
</feature>
<dbReference type="SUPFAM" id="SSF103481">
    <property type="entry name" value="Multidrug resistance efflux transporter EmrE"/>
    <property type="match status" value="2"/>
</dbReference>
<feature type="transmembrane region" description="Helical" evidence="6">
    <location>
        <begin position="150"/>
        <end position="168"/>
    </location>
</feature>
<evidence type="ECO:0000259" key="7">
    <source>
        <dbReference type="Pfam" id="PF00892"/>
    </source>
</evidence>
<evidence type="ECO:0000256" key="1">
    <source>
        <dbReference type="ARBA" id="ARBA00004141"/>
    </source>
</evidence>
<dbReference type="PANTHER" id="PTHR22911:SF6">
    <property type="entry name" value="SOLUTE CARRIER FAMILY 35 MEMBER G1"/>
    <property type="match status" value="1"/>
</dbReference>
<comment type="subcellular location">
    <subcellularLocation>
        <location evidence="1">Membrane</location>
        <topology evidence="1">Multi-pass membrane protein</topology>
    </subcellularLocation>
</comment>
<feature type="transmembrane region" description="Helical" evidence="6">
    <location>
        <begin position="99"/>
        <end position="117"/>
    </location>
</feature>
<keyword evidence="3 6" id="KW-0812">Transmembrane</keyword>
<feature type="transmembrane region" description="Helical" evidence="6">
    <location>
        <begin position="71"/>
        <end position="93"/>
    </location>
</feature>
<sequence>MAIKMTDAQKGVSLAILSALFYSLISVCVKWIGGALPTMEIVFFRALVMLLVGSGSMVLRHQKLGRKHRFLLILRGLSGAMGAFTYYAALAMIPLAETMALVNLSPFIVSILAGLFLKEEIRRNHLLALLISFAGALCIIRPTFEGVGAGYLVAFASAVITGCSYTLVRKLKHDVDTPTIVFYYNVVSILVAFPVMLMGGFVMPVGAEWFKLVCLGLAALLFNQLNTSAYQYAAAGKISIYNYLSIIFSAVFGSFLWNEHLILGTGIGIALILTGAALSFWSGREDRRS</sequence>
<feature type="transmembrane region" description="Helical" evidence="6">
    <location>
        <begin position="262"/>
        <end position="281"/>
    </location>
</feature>
<dbReference type="EMBL" id="AP023420">
    <property type="protein sequence ID" value="BCK84835.1"/>
    <property type="molecule type" value="Genomic_DNA"/>
</dbReference>
<dbReference type="Pfam" id="PF00892">
    <property type="entry name" value="EamA"/>
    <property type="match status" value="2"/>
</dbReference>
<comment type="similarity">
    <text evidence="2">Belongs to the EamA transporter family.</text>
</comment>
<dbReference type="KEGG" id="pfaa:MM59RIKEN_21540"/>